<comment type="similarity">
    <text evidence="1">Belongs to the universal stress protein A family.</text>
</comment>
<dbReference type="Pfam" id="PF00582">
    <property type="entry name" value="Usp"/>
    <property type="match status" value="1"/>
</dbReference>
<dbReference type="InterPro" id="IPR014729">
    <property type="entry name" value="Rossmann-like_a/b/a_fold"/>
</dbReference>
<reference evidence="3" key="1">
    <citation type="submission" date="2023-05" db="EMBL/GenBank/DDBJ databases">
        <title>Comparative genomics of Bacillaceae isolates and their secondary metabolite potential.</title>
        <authorList>
            <person name="Song L."/>
            <person name="Nielsen L.J."/>
            <person name="Mohite O."/>
            <person name="Xu X."/>
            <person name="Weber T."/>
            <person name="Kovacs A.T."/>
        </authorList>
    </citation>
    <scope>NUCLEOTIDE SEQUENCE</scope>
    <source>
        <strain evidence="3">B2_4</strain>
    </source>
</reference>
<dbReference type="AlphaFoldDB" id="A0AA95I966"/>
<dbReference type="KEGG" id="pwn:QNH46_04495"/>
<sequence>MLFNKIVAAYDGSKAATKALDKAIELVKLSPEATLEVLHVFDFPRFYVAEGYAPVPASVNQDFYELAEKTAEEARNRLQAAGVKGKVELIQGAPAEVILDYVKKHNNDLIIIGSRGLGGIREFVLGSVSHNVVQHAQVPVMVVK</sequence>
<proteinExistence type="inferred from homology"/>
<protein>
    <submittedName>
        <fullName evidence="3">Universal stress protein</fullName>
    </submittedName>
</protein>
<dbReference type="SUPFAM" id="SSF52402">
    <property type="entry name" value="Adenine nucleotide alpha hydrolases-like"/>
    <property type="match status" value="1"/>
</dbReference>
<dbReference type="Gene3D" id="3.40.50.620">
    <property type="entry name" value="HUPs"/>
    <property type="match status" value="1"/>
</dbReference>
<dbReference type="InterPro" id="IPR006016">
    <property type="entry name" value="UspA"/>
</dbReference>
<feature type="domain" description="UspA" evidence="2">
    <location>
        <begin position="3"/>
        <end position="144"/>
    </location>
</feature>
<name>A0AA95I966_9BACL</name>
<evidence type="ECO:0000259" key="2">
    <source>
        <dbReference type="Pfam" id="PF00582"/>
    </source>
</evidence>
<gene>
    <name evidence="3" type="ORF">QNH46_04495</name>
</gene>
<evidence type="ECO:0000256" key="1">
    <source>
        <dbReference type="ARBA" id="ARBA00008791"/>
    </source>
</evidence>
<dbReference type="EMBL" id="CP126084">
    <property type="protein sequence ID" value="WHX49933.1"/>
    <property type="molecule type" value="Genomic_DNA"/>
</dbReference>
<organism evidence="3 4">
    <name type="scientific">Paenibacillus woosongensis</name>
    <dbReference type="NCBI Taxonomy" id="307580"/>
    <lineage>
        <taxon>Bacteria</taxon>
        <taxon>Bacillati</taxon>
        <taxon>Bacillota</taxon>
        <taxon>Bacilli</taxon>
        <taxon>Bacillales</taxon>
        <taxon>Paenibacillaceae</taxon>
        <taxon>Paenibacillus</taxon>
    </lineage>
</organism>
<dbReference type="PANTHER" id="PTHR46268">
    <property type="entry name" value="STRESS RESPONSE PROTEIN NHAX"/>
    <property type="match status" value="1"/>
</dbReference>
<dbReference type="PRINTS" id="PR01438">
    <property type="entry name" value="UNVRSLSTRESS"/>
</dbReference>
<dbReference type="InterPro" id="IPR006015">
    <property type="entry name" value="Universal_stress_UspA"/>
</dbReference>
<dbReference type="RefSeq" id="WP_283927098.1">
    <property type="nucleotide sequence ID" value="NZ_CP126084.1"/>
</dbReference>
<dbReference type="PANTHER" id="PTHR46268:SF6">
    <property type="entry name" value="UNIVERSAL STRESS PROTEIN UP12"/>
    <property type="match status" value="1"/>
</dbReference>
<dbReference type="Proteomes" id="UP001177943">
    <property type="component" value="Chromosome"/>
</dbReference>
<evidence type="ECO:0000313" key="3">
    <source>
        <dbReference type="EMBL" id="WHX49933.1"/>
    </source>
</evidence>
<evidence type="ECO:0000313" key="4">
    <source>
        <dbReference type="Proteomes" id="UP001177943"/>
    </source>
</evidence>
<dbReference type="CDD" id="cd00293">
    <property type="entry name" value="USP-like"/>
    <property type="match status" value="1"/>
</dbReference>
<accession>A0AA95I966</accession>